<evidence type="ECO:0000313" key="3">
    <source>
        <dbReference type="Proteomes" id="UP001165641"/>
    </source>
</evidence>
<gene>
    <name evidence="2" type="ORF">PAF17_07535</name>
</gene>
<protein>
    <submittedName>
        <fullName evidence="2">ATPase</fullName>
    </submittedName>
</protein>
<name>A0ABT4ZDY4_9RHOB</name>
<dbReference type="Proteomes" id="UP001165641">
    <property type="component" value="Unassembled WGS sequence"/>
</dbReference>
<accession>A0ABT4ZDY4</accession>
<keyword evidence="3" id="KW-1185">Reference proteome</keyword>
<dbReference type="PANTHER" id="PTHR43190:SF3">
    <property type="entry name" value="N-ACETYL-D-GLUCOSAMINE KINASE"/>
    <property type="match status" value="1"/>
</dbReference>
<feature type="domain" description="ATPase BadF/BadG/BcrA/BcrD type" evidence="1">
    <location>
        <begin position="12"/>
        <end position="252"/>
    </location>
</feature>
<dbReference type="SUPFAM" id="SSF53067">
    <property type="entry name" value="Actin-like ATPase domain"/>
    <property type="match status" value="2"/>
</dbReference>
<dbReference type="EMBL" id="JAQBIE010000008">
    <property type="protein sequence ID" value="MDB6177362.1"/>
    <property type="molecule type" value="Genomic_DNA"/>
</dbReference>
<dbReference type="InterPro" id="IPR052519">
    <property type="entry name" value="Euk-type_GlcNAc_Kinase"/>
</dbReference>
<sequence length="291" mass="30125">MLDPLENAVIAIDGGGSRCRLACRTAERLFHVETGPANAFSDFDGAVTQVTAGLMQLAAQIGIDFADVVRFPAFIGLAGVVSPEIASRLRRHMPFTVMRIADDRPAALRGALGMQDGAIAHCGTGSFFAGQRGGTACLAGGWGAVLGDEASAKWIAHHALAAVLQSVDGMGAPSALTDRLLDELGGPAGVLTFASRSGPAEIAALAPRVTEAAAKGDQVARGIMHQGAGHIVAMLGAMQWQPDTRLCLTGGVGPHYRPYLPPELERVVDTPLGEPLDGAVALAQEVSREYS</sequence>
<evidence type="ECO:0000313" key="2">
    <source>
        <dbReference type="EMBL" id="MDB6177362.1"/>
    </source>
</evidence>
<proteinExistence type="predicted"/>
<dbReference type="Gene3D" id="3.30.420.40">
    <property type="match status" value="2"/>
</dbReference>
<dbReference type="InterPro" id="IPR002731">
    <property type="entry name" value="ATPase_BadF"/>
</dbReference>
<dbReference type="InterPro" id="IPR043129">
    <property type="entry name" value="ATPase_NBD"/>
</dbReference>
<dbReference type="PANTHER" id="PTHR43190">
    <property type="entry name" value="N-ACETYL-D-GLUCOSAMINE KINASE"/>
    <property type="match status" value="1"/>
</dbReference>
<dbReference type="CDD" id="cd24082">
    <property type="entry name" value="ASKHA_NBD_GspK-like"/>
    <property type="match status" value="1"/>
</dbReference>
<organism evidence="2 3">
    <name type="scientific">Paracoccus onchidii</name>
    <dbReference type="NCBI Taxonomy" id="3017813"/>
    <lineage>
        <taxon>Bacteria</taxon>
        <taxon>Pseudomonadati</taxon>
        <taxon>Pseudomonadota</taxon>
        <taxon>Alphaproteobacteria</taxon>
        <taxon>Rhodobacterales</taxon>
        <taxon>Paracoccaceae</taxon>
        <taxon>Paracoccus</taxon>
    </lineage>
</organism>
<dbReference type="Pfam" id="PF01869">
    <property type="entry name" value="BcrAD_BadFG"/>
    <property type="match status" value="1"/>
</dbReference>
<evidence type="ECO:0000259" key="1">
    <source>
        <dbReference type="Pfam" id="PF01869"/>
    </source>
</evidence>
<dbReference type="RefSeq" id="WP_271888487.1">
    <property type="nucleotide sequence ID" value="NZ_JAQBIE010000008.1"/>
</dbReference>
<comment type="caution">
    <text evidence="2">The sequence shown here is derived from an EMBL/GenBank/DDBJ whole genome shotgun (WGS) entry which is preliminary data.</text>
</comment>
<reference evidence="2" key="1">
    <citation type="submission" date="2022-12" db="EMBL/GenBank/DDBJ databases">
        <title>Paracoccus onchidii sp. nov., isolated from a marine invertebrate from the South China Sea.</title>
        <authorList>
            <person name="Xu S."/>
            <person name="Liu Z."/>
            <person name="Xu Y."/>
        </authorList>
    </citation>
    <scope>NUCLEOTIDE SEQUENCE</scope>
    <source>
        <strain evidence="2">Z330</strain>
    </source>
</reference>